<feature type="active site" description="Proton donor" evidence="13">
    <location>
        <position position="52"/>
    </location>
</feature>
<dbReference type="EMBL" id="JH611157">
    <property type="protein sequence ID" value="EJP71088.1"/>
    <property type="molecule type" value="Genomic_DNA"/>
</dbReference>
<comment type="function">
    <text evidence="1 12">Converts 2,5-diamino-6-(ribosylamino)-4(3h)-pyrimidinone 5'-phosphate into 5-amino-6-(ribosylamino)-2,4(1h,3h)-pyrimidinedione 5'-phosphate.</text>
</comment>
<dbReference type="PROSITE" id="PS51747">
    <property type="entry name" value="CYT_DCMP_DEAMINASES_2"/>
    <property type="match status" value="1"/>
</dbReference>
<dbReference type="Proteomes" id="UP000010305">
    <property type="component" value="Unassembled WGS sequence"/>
</dbReference>
<evidence type="ECO:0000256" key="11">
    <source>
        <dbReference type="ARBA" id="ARBA00023268"/>
    </source>
</evidence>
<proteinExistence type="inferred from homology"/>
<evidence type="ECO:0000256" key="4">
    <source>
        <dbReference type="ARBA" id="ARBA00005259"/>
    </source>
</evidence>
<feature type="binding site" evidence="14">
    <location>
        <begin position="273"/>
        <end position="279"/>
    </location>
    <ligand>
        <name>NADP(+)</name>
        <dbReference type="ChEBI" id="CHEBI:58349"/>
    </ligand>
</feature>
<dbReference type="InterPro" id="IPR002734">
    <property type="entry name" value="RibDG_C"/>
</dbReference>
<dbReference type="GO" id="GO:0009231">
    <property type="term" value="P:riboflavin biosynthetic process"/>
    <property type="evidence" value="ECO:0007669"/>
    <property type="project" value="UniProtKB-UniPathway"/>
</dbReference>
<evidence type="ECO:0000256" key="6">
    <source>
        <dbReference type="ARBA" id="ARBA00022619"/>
    </source>
</evidence>
<evidence type="ECO:0000256" key="10">
    <source>
        <dbReference type="ARBA" id="ARBA00023002"/>
    </source>
</evidence>
<gene>
    <name evidence="17" type="primary">ribD</name>
    <name evidence="17" type="ORF">NT01SARS_0888</name>
</gene>
<feature type="binding site" evidence="14">
    <location>
        <position position="271"/>
    </location>
    <ligand>
        <name>substrate</name>
    </ligand>
</feature>
<feature type="binding site" evidence="14">
    <location>
        <position position="207"/>
    </location>
    <ligand>
        <name>NADP(+)</name>
        <dbReference type="ChEBI" id="CHEBI:58349"/>
    </ligand>
</feature>
<feature type="binding site" evidence="14">
    <location>
        <position position="191"/>
    </location>
    <ligand>
        <name>substrate</name>
    </ligand>
</feature>
<organism evidence="17 18">
    <name type="scientific">SAR86 cluster bacterium SAR86A</name>
    <dbReference type="NCBI Taxonomy" id="1123866"/>
    <lineage>
        <taxon>Bacteria</taxon>
        <taxon>Pseudomonadati</taxon>
        <taxon>Pseudomonadota</taxon>
        <taxon>Gammaproteobacteria</taxon>
        <taxon>SAR86 cluster</taxon>
    </lineage>
</organism>
<evidence type="ECO:0000256" key="8">
    <source>
        <dbReference type="ARBA" id="ARBA00022833"/>
    </source>
</evidence>
<dbReference type="InterPro" id="IPR024072">
    <property type="entry name" value="DHFR-like_dom_sf"/>
</dbReference>
<dbReference type="InterPro" id="IPR004794">
    <property type="entry name" value="Eubact_RibD"/>
</dbReference>
<evidence type="ECO:0000256" key="1">
    <source>
        <dbReference type="ARBA" id="ARBA00002151"/>
    </source>
</evidence>
<comment type="pathway">
    <text evidence="2 12">Cofactor biosynthesis; riboflavin biosynthesis; 5-amino-6-(D-ribitylamino)uracil from GTP: step 2/4.</text>
</comment>
<dbReference type="SUPFAM" id="SSF53597">
    <property type="entry name" value="Dihydrofolate reductase-like"/>
    <property type="match status" value="1"/>
</dbReference>
<dbReference type="AlphaFoldDB" id="J5K444"/>
<dbReference type="EC" id="1.1.1.193" evidence="12"/>
<feature type="binding site" evidence="15">
    <location>
        <position position="50"/>
    </location>
    <ligand>
        <name>Zn(2+)</name>
        <dbReference type="ChEBI" id="CHEBI:29105"/>
        <note>catalytic</note>
    </ligand>
</feature>
<evidence type="ECO:0000256" key="13">
    <source>
        <dbReference type="PIRSR" id="PIRSR006769-1"/>
    </source>
</evidence>
<keyword evidence="8 12" id="KW-0862">Zinc</keyword>
<dbReference type="PANTHER" id="PTHR38011">
    <property type="entry name" value="DIHYDROFOLATE REDUCTASE FAMILY PROTEIN (AFU_ORTHOLOGUE AFUA_8G06820)"/>
    <property type="match status" value="1"/>
</dbReference>
<comment type="catalytic activity">
    <reaction evidence="12">
        <text>2,5-diamino-6-hydroxy-4-(5-phosphoribosylamino)-pyrimidine + H2O + H(+) = 5-amino-6-(5-phospho-D-ribosylamino)uracil + NH4(+)</text>
        <dbReference type="Rhea" id="RHEA:21868"/>
        <dbReference type="ChEBI" id="CHEBI:15377"/>
        <dbReference type="ChEBI" id="CHEBI:15378"/>
        <dbReference type="ChEBI" id="CHEBI:28938"/>
        <dbReference type="ChEBI" id="CHEBI:58453"/>
        <dbReference type="ChEBI" id="CHEBI:58614"/>
        <dbReference type="EC" id="3.5.4.26"/>
    </reaction>
</comment>
<dbReference type="InterPro" id="IPR002125">
    <property type="entry name" value="CMP_dCMP_dom"/>
</dbReference>
<evidence type="ECO:0000256" key="12">
    <source>
        <dbReference type="PIRNR" id="PIRNR006769"/>
    </source>
</evidence>
<feature type="binding site" evidence="14">
    <location>
        <position position="214"/>
    </location>
    <ligand>
        <name>substrate</name>
    </ligand>
</feature>
<comment type="similarity">
    <text evidence="4 12">In the N-terminal section; belongs to the cytidine and deoxycytidylate deaminase family.</text>
</comment>
<dbReference type="Gene3D" id="3.40.430.10">
    <property type="entry name" value="Dihydrofolate Reductase, subunit A"/>
    <property type="match status" value="2"/>
</dbReference>
<dbReference type="Pfam" id="PF01872">
    <property type="entry name" value="RibD_C"/>
    <property type="match status" value="1"/>
</dbReference>
<feature type="binding site" evidence="14">
    <location>
        <position position="203"/>
    </location>
    <ligand>
        <name>substrate</name>
    </ligand>
</feature>
<keyword evidence="9 12" id="KW-0521">NADP</keyword>
<evidence type="ECO:0000313" key="18">
    <source>
        <dbReference type="Proteomes" id="UP000010305"/>
    </source>
</evidence>
<keyword evidence="7 12" id="KW-0479">Metal-binding</keyword>
<dbReference type="EC" id="3.5.4.26" evidence="12"/>
<evidence type="ECO:0000256" key="15">
    <source>
        <dbReference type="PIRSR" id="PIRSR006769-3"/>
    </source>
</evidence>
<dbReference type="Pfam" id="PF00383">
    <property type="entry name" value="dCMP_cyt_deam_1"/>
    <property type="match status" value="1"/>
</dbReference>
<dbReference type="PIRSF" id="PIRSF006769">
    <property type="entry name" value="RibD"/>
    <property type="match status" value="1"/>
</dbReference>
<dbReference type="GO" id="GO:0008270">
    <property type="term" value="F:zinc ion binding"/>
    <property type="evidence" value="ECO:0007669"/>
    <property type="project" value="InterPro"/>
</dbReference>
<evidence type="ECO:0000313" key="17">
    <source>
        <dbReference type="EMBL" id="EJP71088.1"/>
    </source>
</evidence>
<keyword evidence="6 12" id="KW-0686">Riboflavin biosynthesis</keyword>
<evidence type="ECO:0000256" key="14">
    <source>
        <dbReference type="PIRSR" id="PIRSR006769-2"/>
    </source>
</evidence>
<keyword evidence="10 12" id="KW-0560">Oxidoreductase</keyword>
<dbReference type="SUPFAM" id="SSF53927">
    <property type="entry name" value="Cytidine deaminase-like"/>
    <property type="match status" value="1"/>
</dbReference>
<reference evidence="17 18" key="1">
    <citation type="journal article" date="2012" name="ISME J.">
        <title>Genomic insights to SAR86, an abundant and uncultivated marine bacterial lineage.</title>
        <authorList>
            <person name="Dupont C.L."/>
            <person name="Rusch D.B."/>
            <person name="Yooseph S."/>
            <person name="Lombardo M.J."/>
            <person name="Richter R.A."/>
            <person name="Valas R."/>
            <person name="Novotny M."/>
            <person name="Yee-Greenbaum J."/>
            <person name="Selengut J.D."/>
            <person name="Haft D.H."/>
            <person name="Halpern A.L."/>
            <person name="Lasken R.S."/>
            <person name="Nealson K."/>
            <person name="Friedman R."/>
            <person name="Venter J.C."/>
        </authorList>
    </citation>
    <scope>NUCLEOTIDE SEQUENCE [LARGE SCALE GENOMIC DNA]</scope>
</reference>
<evidence type="ECO:0000256" key="5">
    <source>
        <dbReference type="ARBA" id="ARBA00007417"/>
    </source>
</evidence>
<dbReference type="PANTHER" id="PTHR38011:SF7">
    <property type="entry name" value="2,5-DIAMINO-6-RIBOSYLAMINO-4(3H)-PYRIMIDINONE 5'-PHOSPHATE REDUCTASE"/>
    <property type="match status" value="1"/>
</dbReference>
<dbReference type="HOGENOM" id="CLU_036590_1_2_6"/>
<evidence type="ECO:0000256" key="2">
    <source>
        <dbReference type="ARBA" id="ARBA00004882"/>
    </source>
</evidence>
<dbReference type="InterPro" id="IPR016193">
    <property type="entry name" value="Cytidine_deaminase-like"/>
</dbReference>
<dbReference type="GO" id="GO:0008835">
    <property type="term" value="F:diaminohydroxyphosphoribosylaminopyrimidine deaminase activity"/>
    <property type="evidence" value="ECO:0007669"/>
    <property type="project" value="UniProtKB-EC"/>
</dbReference>
<comment type="similarity">
    <text evidence="5 12">In the C-terminal section; belongs to the HTP reductase family.</text>
</comment>
<keyword evidence="11" id="KW-0511">Multifunctional enzyme</keyword>
<evidence type="ECO:0000256" key="3">
    <source>
        <dbReference type="ARBA" id="ARBA00004910"/>
    </source>
</evidence>
<evidence type="ECO:0000256" key="9">
    <source>
        <dbReference type="ARBA" id="ARBA00022857"/>
    </source>
</evidence>
<dbReference type="PROSITE" id="PS00903">
    <property type="entry name" value="CYT_DCMP_DEAMINASES_1"/>
    <property type="match status" value="1"/>
</dbReference>
<sequence length="339" mass="38061">MNYEKLMLRAISNANFYKFTAKPNPVVGAILVKGEEIISEGYHEKFGQNHAEINAINLAKKKINKNFNDFSELVLICTLEPCSHIGKTGSCAHAIVDSGIKKVIIGSIDPNPLVSGKGVEILEDAGIKVEKNLCAELVRKQNKYFFFKQTFNRPYLTVKIASSSDGKSHYKDSERTYITSDASRNDVQILRAEHDGILTGGNTLRNDNPHMNARVDFDTNQPQKILLSNQDINEDEYKFFKNNSADIHSNLSLDEVIEFYKNSDLCSILIEAGPDLVNAFLKTGKVDEIVIYTSNKVLGDEGVDWFKEKNAIENYGFKLESSYKIGGDVKETFIKNEKK</sequence>
<dbReference type="Gene3D" id="3.40.140.10">
    <property type="entry name" value="Cytidine Deaminase, domain 2"/>
    <property type="match status" value="1"/>
</dbReference>
<feature type="domain" description="CMP/dCMP-type deaminase" evidence="16">
    <location>
        <begin position="1"/>
        <end position="129"/>
    </location>
</feature>
<name>J5K444_9GAMM</name>
<feature type="binding site" evidence="15">
    <location>
        <position position="91"/>
    </location>
    <ligand>
        <name>Zn(2+)</name>
        <dbReference type="ChEBI" id="CHEBI:29105"/>
        <note>catalytic</note>
    </ligand>
</feature>
<evidence type="ECO:0000256" key="7">
    <source>
        <dbReference type="ARBA" id="ARBA00022723"/>
    </source>
</evidence>
<dbReference type="NCBIfam" id="TIGR00326">
    <property type="entry name" value="eubact_ribD"/>
    <property type="match status" value="1"/>
</dbReference>
<dbReference type="UniPathway" id="UPA00275">
    <property type="reaction ID" value="UER00401"/>
</dbReference>
<dbReference type="CDD" id="cd01284">
    <property type="entry name" value="Riboflavin_deaminase-reductase"/>
    <property type="match status" value="1"/>
</dbReference>
<accession>J5K444</accession>
<dbReference type="STRING" id="1123866.NT01SARS_0888"/>
<comment type="pathway">
    <text evidence="3 12">Cofactor biosynthesis; riboflavin biosynthesis; 5-amino-6-(D-ribitylamino)uracil from GTP: step 3/4.</text>
</comment>
<protein>
    <recommendedName>
        <fullName evidence="12">Riboflavin biosynthesis protein RibD</fullName>
    </recommendedName>
    <domain>
        <recommendedName>
            <fullName evidence="12">Diaminohydroxyphosphoribosylaminopyrimidine deaminase</fullName>
            <shortName evidence="12">DRAP deaminase</shortName>
            <ecNumber evidence="12">3.5.4.26</ecNumber>
        </recommendedName>
        <alternativeName>
            <fullName evidence="12">Riboflavin-specific deaminase</fullName>
        </alternativeName>
    </domain>
    <domain>
        <recommendedName>
            <fullName evidence="12">5-amino-6-(5-phosphoribosylamino)uracil reductase</fullName>
            <ecNumber evidence="12">1.1.1.193</ecNumber>
        </recommendedName>
        <alternativeName>
            <fullName evidence="12">HTP reductase</fullName>
        </alternativeName>
    </domain>
</protein>
<dbReference type="GO" id="GO:0008703">
    <property type="term" value="F:5-amino-6-(5-phosphoribosylamino)uracil reductase activity"/>
    <property type="evidence" value="ECO:0007669"/>
    <property type="project" value="UniProtKB-EC"/>
</dbReference>
<feature type="binding site" evidence="14">
    <location>
        <position position="161"/>
    </location>
    <ligand>
        <name>NADP(+)</name>
        <dbReference type="ChEBI" id="CHEBI:58349"/>
    </ligand>
</feature>
<dbReference type="InterPro" id="IPR050765">
    <property type="entry name" value="Riboflavin_Biosynth_HTPR"/>
</dbReference>
<keyword evidence="12 17" id="KW-0378">Hydrolase</keyword>
<evidence type="ECO:0000259" key="16">
    <source>
        <dbReference type="PROSITE" id="PS51747"/>
    </source>
</evidence>
<dbReference type="InterPro" id="IPR016192">
    <property type="entry name" value="APOBEC/CMP_deaminase_Zn-bd"/>
</dbReference>
<comment type="cofactor">
    <cofactor evidence="12 15">
        <name>Zn(2+)</name>
        <dbReference type="ChEBI" id="CHEBI:29105"/>
    </cofactor>
    <text evidence="12 15">Binds 1 zinc ion.</text>
</comment>
<feature type="binding site" evidence="15">
    <location>
        <position position="82"/>
    </location>
    <ligand>
        <name>Zn(2+)</name>
        <dbReference type="ChEBI" id="CHEBI:29105"/>
        <note>catalytic</note>
    </ligand>
</feature>
<comment type="catalytic activity">
    <reaction evidence="12">
        <text>5-amino-6-(5-phospho-D-ribitylamino)uracil + NADP(+) = 5-amino-6-(5-phospho-D-ribosylamino)uracil + NADPH + H(+)</text>
        <dbReference type="Rhea" id="RHEA:17845"/>
        <dbReference type="ChEBI" id="CHEBI:15378"/>
        <dbReference type="ChEBI" id="CHEBI:57783"/>
        <dbReference type="ChEBI" id="CHEBI:58349"/>
        <dbReference type="ChEBI" id="CHEBI:58421"/>
        <dbReference type="ChEBI" id="CHEBI:58453"/>
        <dbReference type="EC" id="1.1.1.193"/>
    </reaction>
</comment>